<dbReference type="GO" id="GO:0016126">
    <property type="term" value="P:sterol biosynthetic process"/>
    <property type="evidence" value="ECO:0007669"/>
    <property type="project" value="TreeGrafter"/>
</dbReference>
<dbReference type="InterPro" id="IPR013216">
    <property type="entry name" value="Methyltransf_11"/>
</dbReference>
<dbReference type="EC" id="2.1.1.-" evidence="3"/>
<gene>
    <name evidence="3" type="ORF">L21SP5_00705</name>
</gene>
<reference evidence="3 4" key="1">
    <citation type="submission" date="2015-11" db="EMBL/GenBank/DDBJ databases">
        <title>Description and complete genome sequence of a novel strain predominating in hypersaline microbial mats and representing a new family of the Bacteriodetes phylum.</title>
        <authorList>
            <person name="Spring S."/>
            <person name="Bunk B."/>
            <person name="Sproer C."/>
            <person name="Klenk H.-P."/>
        </authorList>
    </citation>
    <scope>NUCLEOTIDE SEQUENCE [LARGE SCALE GENOMIC DNA]</scope>
    <source>
        <strain evidence="3 4">L21-Spi-D4</strain>
    </source>
</reference>
<dbReference type="Gene3D" id="3.40.50.150">
    <property type="entry name" value="Vaccinia Virus protein VP39"/>
    <property type="match status" value="1"/>
</dbReference>
<evidence type="ECO:0000259" key="2">
    <source>
        <dbReference type="Pfam" id="PF08241"/>
    </source>
</evidence>
<dbReference type="KEGG" id="blq:L21SP5_00705"/>
<sequence length="267" mass="31045">MTKIVEKFAELPKFLRRPLWQWWHRKMNEYDSDNTAKFMNYGYESLNGGARPELKDEDEVDRYCIQLYDHVVNKADLKGKIVLEVGSGRGGGASYISRYYIPESYIGMDISKSSIKFCNNHYNADNLKFIHGIAESIPYEDNSFDFVVNVESARAYSDMQAFFNEVYRLLRPGGKLLLADMIYPHELENFNKRIDKAGFKRISEKDISSNVVAALDKDSERREHLINTKIPKFLRKSFKTFAGTVGTSRYNNFASGTFQYWSYMLEK</sequence>
<name>A0A0S2HWD2_9BACT</name>
<dbReference type="PANTHER" id="PTHR44068">
    <property type="entry name" value="ZGC:194242"/>
    <property type="match status" value="1"/>
</dbReference>
<dbReference type="GO" id="GO:0032259">
    <property type="term" value="P:methylation"/>
    <property type="evidence" value="ECO:0007669"/>
    <property type="project" value="UniProtKB-KW"/>
</dbReference>
<dbReference type="PANTHER" id="PTHR44068:SF1">
    <property type="entry name" value="HYPOTHETICAL LOC100005854"/>
    <property type="match status" value="1"/>
</dbReference>
<dbReference type="CDD" id="cd02440">
    <property type="entry name" value="AdoMet_MTases"/>
    <property type="match status" value="1"/>
</dbReference>
<dbReference type="OrthoDB" id="9770553at2"/>
<dbReference type="PATRIC" id="fig|1307839.3.peg.749"/>
<protein>
    <submittedName>
        <fullName evidence="3">Phthiotriol/phenolphthiotriol dimycocerosates methyltransferase</fullName>
        <ecNumber evidence="3">2.1.1.-</ecNumber>
    </submittedName>
</protein>
<dbReference type="SUPFAM" id="SSF53335">
    <property type="entry name" value="S-adenosyl-L-methionine-dependent methyltransferases"/>
    <property type="match status" value="1"/>
</dbReference>
<evidence type="ECO:0000256" key="1">
    <source>
        <dbReference type="ARBA" id="ARBA00022679"/>
    </source>
</evidence>
<dbReference type="InterPro" id="IPR029063">
    <property type="entry name" value="SAM-dependent_MTases_sf"/>
</dbReference>
<organism evidence="3 4">
    <name type="scientific">Salinivirga cyanobacteriivorans</name>
    <dbReference type="NCBI Taxonomy" id="1307839"/>
    <lineage>
        <taxon>Bacteria</taxon>
        <taxon>Pseudomonadati</taxon>
        <taxon>Bacteroidota</taxon>
        <taxon>Bacteroidia</taxon>
        <taxon>Bacteroidales</taxon>
        <taxon>Salinivirgaceae</taxon>
        <taxon>Salinivirga</taxon>
    </lineage>
</organism>
<dbReference type="InterPro" id="IPR050447">
    <property type="entry name" value="Erg6_SMT_methyltransf"/>
</dbReference>
<evidence type="ECO:0000313" key="3">
    <source>
        <dbReference type="EMBL" id="ALO14377.1"/>
    </source>
</evidence>
<dbReference type="Proteomes" id="UP000064893">
    <property type="component" value="Chromosome"/>
</dbReference>
<dbReference type="RefSeq" id="WP_057951928.1">
    <property type="nucleotide sequence ID" value="NZ_CP013118.1"/>
</dbReference>
<dbReference type="Pfam" id="PF08241">
    <property type="entry name" value="Methyltransf_11"/>
    <property type="match status" value="1"/>
</dbReference>
<accession>A0A0S2HWD2</accession>
<keyword evidence="1 3" id="KW-0808">Transferase</keyword>
<keyword evidence="4" id="KW-1185">Reference proteome</keyword>
<dbReference type="EMBL" id="CP013118">
    <property type="protein sequence ID" value="ALO14377.1"/>
    <property type="molecule type" value="Genomic_DNA"/>
</dbReference>
<proteinExistence type="predicted"/>
<dbReference type="AlphaFoldDB" id="A0A0S2HWD2"/>
<feature type="domain" description="Methyltransferase type 11" evidence="2">
    <location>
        <begin position="83"/>
        <end position="177"/>
    </location>
</feature>
<dbReference type="GO" id="GO:0003838">
    <property type="term" value="F:sterol 24-C-methyltransferase activity"/>
    <property type="evidence" value="ECO:0007669"/>
    <property type="project" value="TreeGrafter"/>
</dbReference>
<keyword evidence="3" id="KW-0489">Methyltransferase</keyword>
<evidence type="ECO:0000313" key="4">
    <source>
        <dbReference type="Proteomes" id="UP000064893"/>
    </source>
</evidence>